<dbReference type="GO" id="GO:0070300">
    <property type="term" value="F:phosphatidic acid binding"/>
    <property type="evidence" value="ECO:0000318"/>
    <property type="project" value="GO_Central"/>
</dbReference>
<feature type="region of interest" description="Disordered" evidence="1">
    <location>
        <begin position="409"/>
        <end position="448"/>
    </location>
</feature>
<keyword evidence="4" id="KW-1185">Reference proteome</keyword>
<feature type="compositionally biased region" description="Basic and acidic residues" evidence="1">
    <location>
        <begin position="503"/>
        <end position="519"/>
    </location>
</feature>
<feature type="compositionally biased region" description="Pro residues" evidence="1">
    <location>
        <begin position="32"/>
        <end position="42"/>
    </location>
</feature>
<sequence>MGEGEGPDRNRPQLPPRPETQLRAEAEFLLDAPPPGPAPPRCSHPTADTHTHHIDTHSYRHTETHTRVRPSAPDRPPPDPIAPCHGELELRPAGPGPVPLLLLQETVAESPKDIAGQEEQRRSLDQRFPSVSRKGHRRTSVRNLGSIVHYAKVKFKFQHCQEVNDCYLELFQNHLHFQALSPEGLTYQGLLPLKDLSISRLATENHTFQITGPLLNPLLVQCPSELELCQWLFHLQKQIELSTGPHAHRHSPSQVWETDGGVRQEALRWSVQHQPVLGWEGGRRETLGDILCVSKVKLQHLPFQEQHNRLLVLYPSTLVIISEEPNGLHFKGELPLNSVQLNFEEDGKQIRSFLIEGRLINTIRVTCGSYEDYQDWLQGFRATRFRNGDSSLSGSDSFSGSRLPNYAQFSGSGRGSLTSDGRTNSWASGGRAAPSSHPSQTSGSLPDQSLGFLMASRLAADPLPPSSTQPVQGQADSGGSSTGRRKSGFRRGGSGRISKGKHERLGQADPGHLEPERGEGPALGAPLRLDLSNLHRCSLEESEDGSLEKPQSPLYADPYTPTSTTRHKIMDVSFMEEYLKAQSRGGPEPLSSYPVAPVLVPKPDVPHAPAKDPPLHVPWREPLRRQRGHSGSFKERRPSPQDNSQLTAVSGRGDSLDSLLVQRSGGGERGRAQDGSGTQDYAELQSGRNDLSYDNVWEPQSTAPPSQRRLRPGSRGGESRFTQWI</sequence>
<name>A0A6I8N382_ORNAN</name>
<dbReference type="GO" id="GO:0005856">
    <property type="term" value="C:cytoskeleton"/>
    <property type="evidence" value="ECO:0000318"/>
    <property type="project" value="GO_Central"/>
</dbReference>
<dbReference type="GO" id="GO:0043065">
    <property type="term" value="P:positive regulation of apoptotic process"/>
    <property type="evidence" value="ECO:0000318"/>
    <property type="project" value="GO_Central"/>
</dbReference>
<dbReference type="PANTHER" id="PTHR46882:SF1">
    <property type="entry name" value="PLECKSTRIN HOMOLOGY DOMAIN-CONTAINING FAMILY N MEMBER 1"/>
    <property type="match status" value="1"/>
</dbReference>
<protein>
    <submittedName>
        <fullName evidence="3">Pleckstrin homology domain containing N1</fullName>
    </submittedName>
</protein>
<dbReference type="OMA" id="RDELPWT"/>
<reference evidence="3" key="2">
    <citation type="submission" date="2025-08" db="UniProtKB">
        <authorList>
            <consortium name="Ensembl"/>
        </authorList>
    </citation>
    <scope>IDENTIFICATION</scope>
    <source>
        <strain evidence="3">Glennie</strain>
    </source>
</reference>
<dbReference type="GO" id="GO:0001786">
    <property type="term" value="F:phosphatidylserine binding"/>
    <property type="evidence" value="ECO:0000318"/>
    <property type="project" value="GO_Central"/>
</dbReference>
<feature type="compositionally biased region" description="Basic and acidic residues" evidence="1">
    <location>
        <begin position="47"/>
        <end position="66"/>
    </location>
</feature>
<evidence type="ECO:0000313" key="4">
    <source>
        <dbReference type="Proteomes" id="UP000002279"/>
    </source>
</evidence>
<dbReference type="GO" id="GO:1901612">
    <property type="term" value="F:cardiolipin binding"/>
    <property type="evidence" value="ECO:0000318"/>
    <property type="project" value="GO_Central"/>
</dbReference>
<feature type="region of interest" description="Disordered" evidence="1">
    <location>
        <begin position="112"/>
        <end position="137"/>
    </location>
</feature>
<dbReference type="GO" id="GO:0001666">
    <property type="term" value="P:response to hypoxia"/>
    <property type="evidence" value="ECO:0000318"/>
    <property type="project" value="GO_Central"/>
</dbReference>
<dbReference type="Ensembl" id="ENSOANT00000057554.1">
    <property type="protein sequence ID" value="ENSOANP00000035355.1"/>
    <property type="gene ID" value="ENSOANG00000042419.1"/>
</dbReference>
<reference evidence="3" key="3">
    <citation type="submission" date="2025-09" db="UniProtKB">
        <authorList>
            <consortium name="Ensembl"/>
        </authorList>
    </citation>
    <scope>IDENTIFICATION</scope>
    <source>
        <strain evidence="3">Glennie</strain>
    </source>
</reference>
<dbReference type="GO" id="GO:0061158">
    <property type="term" value="P:3'-UTR-mediated mRNA destabilization"/>
    <property type="evidence" value="ECO:0000318"/>
    <property type="project" value="GO_Central"/>
</dbReference>
<dbReference type="Proteomes" id="UP000002279">
    <property type="component" value="Chromosome 5"/>
</dbReference>
<feature type="compositionally biased region" description="Basic and acidic residues" evidence="1">
    <location>
        <begin position="609"/>
        <end position="624"/>
    </location>
</feature>
<accession>A0A6I8N382</accession>
<dbReference type="PANTHER" id="PTHR46882">
    <property type="entry name" value="PLECKSTRIN HOMOLOGY DOMAIN-CONTAINING FAMILY N MEMBER 1"/>
    <property type="match status" value="1"/>
</dbReference>
<feature type="region of interest" description="Disordered" evidence="1">
    <location>
        <begin position="539"/>
        <end position="563"/>
    </location>
</feature>
<feature type="compositionally biased region" description="Basic and acidic residues" evidence="1">
    <location>
        <begin position="1"/>
        <end position="11"/>
    </location>
</feature>
<evidence type="ECO:0000256" key="1">
    <source>
        <dbReference type="SAM" id="MobiDB-lite"/>
    </source>
</evidence>
<proteinExistence type="predicted"/>
<dbReference type="SUPFAM" id="SSF50729">
    <property type="entry name" value="PH domain-like"/>
    <property type="match status" value="2"/>
</dbReference>
<feature type="compositionally biased region" description="Polar residues" evidence="1">
    <location>
        <begin position="409"/>
        <end position="427"/>
    </location>
</feature>
<feature type="region of interest" description="Disordered" evidence="1">
    <location>
        <begin position="1"/>
        <end position="97"/>
    </location>
</feature>
<dbReference type="GO" id="GO:1901981">
    <property type="term" value="F:phosphatidylinositol phosphate binding"/>
    <property type="evidence" value="ECO:0000318"/>
    <property type="project" value="GO_Central"/>
</dbReference>
<dbReference type="GeneTree" id="ENSGT00390000003618"/>
<reference evidence="3 4" key="1">
    <citation type="journal article" date="2008" name="Nature">
        <title>Genome analysis of the platypus reveals unique signatures of evolution.</title>
        <authorList>
            <person name="Warren W.C."/>
            <person name="Hillier L.W."/>
            <person name="Marshall Graves J.A."/>
            <person name="Birney E."/>
            <person name="Ponting C.P."/>
            <person name="Grutzner F."/>
            <person name="Belov K."/>
            <person name="Miller W."/>
            <person name="Clarke L."/>
            <person name="Chinwalla A.T."/>
            <person name="Yang S.P."/>
            <person name="Heger A."/>
            <person name="Locke D.P."/>
            <person name="Miethke P."/>
            <person name="Waters P.D."/>
            <person name="Veyrunes F."/>
            <person name="Fulton L."/>
            <person name="Fulton B."/>
            <person name="Graves T."/>
            <person name="Wallis J."/>
            <person name="Puente X.S."/>
            <person name="Lopez-Otin C."/>
            <person name="Ordonez G.R."/>
            <person name="Eichler E.E."/>
            <person name="Chen L."/>
            <person name="Cheng Z."/>
            <person name="Deakin J.E."/>
            <person name="Alsop A."/>
            <person name="Thompson K."/>
            <person name="Kirby P."/>
            <person name="Papenfuss A.T."/>
            <person name="Wakefield M.J."/>
            <person name="Olender T."/>
            <person name="Lancet D."/>
            <person name="Huttley G.A."/>
            <person name="Smit A.F."/>
            <person name="Pask A."/>
            <person name="Temple-Smith P."/>
            <person name="Batzer M.A."/>
            <person name="Walker J.A."/>
            <person name="Konkel M.K."/>
            <person name="Harris R.S."/>
            <person name="Whittington C.M."/>
            <person name="Wong E.S."/>
            <person name="Gemmell N.J."/>
            <person name="Buschiazzo E."/>
            <person name="Vargas Jentzsch I.M."/>
            <person name="Merkel A."/>
            <person name="Schmitz J."/>
            <person name="Zemann A."/>
            <person name="Churakov G."/>
            <person name="Kriegs J.O."/>
            <person name="Brosius J."/>
            <person name="Murchison E.P."/>
            <person name="Sachidanandam R."/>
            <person name="Smith C."/>
            <person name="Hannon G.J."/>
            <person name="Tsend-Ayush E."/>
            <person name="McMillan D."/>
            <person name="Attenborough R."/>
            <person name="Rens W."/>
            <person name="Ferguson-Smith M."/>
            <person name="Lefevre C.M."/>
            <person name="Sharp J.A."/>
            <person name="Nicholas K.R."/>
            <person name="Ray D.A."/>
            <person name="Kube M."/>
            <person name="Reinhardt R."/>
            <person name="Pringle T.H."/>
            <person name="Taylor J."/>
            <person name="Jones R.C."/>
            <person name="Nixon B."/>
            <person name="Dacheux J.L."/>
            <person name="Niwa H."/>
            <person name="Sekita Y."/>
            <person name="Huang X."/>
            <person name="Stark A."/>
            <person name="Kheradpour P."/>
            <person name="Kellis M."/>
            <person name="Flicek P."/>
            <person name="Chen Y."/>
            <person name="Webber C."/>
            <person name="Hardison R."/>
            <person name="Nelson J."/>
            <person name="Hallsworth-Pepin K."/>
            <person name="Delehaunty K."/>
            <person name="Markovic C."/>
            <person name="Minx P."/>
            <person name="Feng Y."/>
            <person name="Kremitzki C."/>
            <person name="Mitreva M."/>
            <person name="Glasscock J."/>
            <person name="Wylie T."/>
            <person name="Wohldmann P."/>
            <person name="Thiru P."/>
            <person name="Nhan M.N."/>
            <person name="Pohl C.S."/>
            <person name="Smith S.M."/>
            <person name="Hou S."/>
            <person name="Nefedov M."/>
            <person name="de Jong P.J."/>
            <person name="Renfree M.B."/>
            <person name="Mardis E.R."/>
            <person name="Wilson R.K."/>
        </authorList>
    </citation>
    <scope>NUCLEOTIDE SEQUENCE [LARGE SCALE GENOMIC DNA]</scope>
    <source>
        <strain evidence="3 4">Glennie</strain>
    </source>
</reference>
<evidence type="ECO:0000313" key="3">
    <source>
        <dbReference type="Ensembl" id="ENSOANP00000035355.1"/>
    </source>
</evidence>
<dbReference type="Gene3D" id="2.30.29.30">
    <property type="entry name" value="Pleckstrin-homology domain (PH domain)/Phosphotyrosine-binding domain (PTB)"/>
    <property type="match status" value="2"/>
</dbReference>
<dbReference type="PROSITE" id="PS50003">
    <property type="entry name" value="PH_DOMAIN"/>
    <property type="match status" value="1"/>
</dbReference>
<dbReference type="FunCoup" id="A0A6I8N382">
    <property type="interactions" value="121"/>
</dbReference>
<dbReference type="InterPro" id="IPR001849">
    <property type="entry name" value="PH_domain"/>
</dbReference>
<dbReference type="InterPro" id="IPR011993">
    <property type="entry name" value="PH-like_dom_sf"/>
</dbReference>
<dbReference type="InterPro" id="IPR042835">
    <property type="entry name" value="PLEKHN1"/>
</dbReference>
<dbReference type="GO" id="GO:0031966">
    <property type="term" value="C:mitochondrial membrane"/>
    <property type="evidence" value="ECO:0000318"/>
    <property type="project" value="GO_Central"/>
</dbReference>
<dbReference type="InParanoid" id="A0A6I8N382"/>
<dbReference type="Bgee" id="ENSOANG00000042419">
    <property type="expression patterns" value="Expressed in ovary and 5 other cell types or tissues"/>
</dbReference>
<feature type="compositionally biased region" description="Polar residues" evidence="1">
    <location>
        <begin position="436"/>
        <end position="447"/>
    </location>
</feature>
<dbReference type="SMART" id="SM00233">
    <property type="entry name" value="PH"/>
    <property type="match status" value="2"/>
</dbReference>
<dbReference type="AlphaFoldDB" id="A0A6I8N382"/>
<organism evidence="3 4">
    <name type="scientific">Ornithorhynchus anatinus</name>
    <name type="common">Duckbill platypus</name>
    <dbReference type="NCBI Taxonomy" id="9258"/>
    <lineage>
        <taxon>Eukaryota</taxon>
        <taxon>Metazoa</taxon>
        <taxon>Chordata</taxon>
        <taxon>Craniata</taxon>
        <taxon>Vertebrata</taxon>
        <taxon>Euteleostomi</taxon>
        <taxon>Mammalia</taxon>
        <taxon>Monotremata</taxon>
        <taxon>Ornithorhynchidae</taxon>
        <taxon>Ornithorhynchus</taxon>
    </lineage>
</organism>
<feature type="domain" description="PH" evidence="2">
    <location>
        <begin position="140"/>
        <end position="240"/>
    </location>
</feature>
<gene>
    <name evidence="3" type="primary">PLEKHN1</name>
</gene>
<feature type="region of interest" description="Disordered" evidence="1">
    <location>
        <begin position="460"/>
        <end position="526"/>
    </location>
</feature>
<feature type="region of interest" description="Disordered" evidence="1">
    <location>
        <begin position="604"/>
        <end position="725"/>
    </location>
</feature>
<evidence type="ECO:0000259" key="2">
    <source>
        <dbReference type="PROSITE" id="PS50003"/>
    </source>
</evidence>